<dbReference type="InterPro" id="IPR045340">
    <property type="entry name" value="DUF6533"/>
</dbReference>
<dbReference type="EMBL" id="JH711581">
    <property type="protein sequence ID" value="EIW78790.1"/>
    <property type="molecule type" value="Genomic_DNA"/>
</dbReference>
<dbReference type="KEGG" id="cput:CONPUDRAFT_155519"/>
<name>A0A5M3MIP1_CONPW</name>
<sequence length="296" mass="32845">MASNLAEQQLEEVVEDFLSTDYMLVAVTTMVVYDYVLQFPLEFELIWLRYLGLAYTASQILFNFSVPLSKVSDTSAFDLPSPTFYNTAVSLWMISIRIYVLFGREKKPLFVLAVFFVVSQGVNIALSALLLKVAVGSAVESGFLSFDVCTNGSIPNIQWLYPTSGSILIVYEAIICGFAVRYAFKNLGSYAWKNPVSCFNTLMAIIVRDNLVYFFIVFFQALVNVLAGTSKLESLALSCLDGALLTIVLAMVGPWMIISLRKNYERDVNGDVSEAHELSPVAFVTPDSRPDGDDEV</sequence>
<keyword evidence="1" id="KW-1133">Transmembrane helix</keyword>
<feature type="transmembrane region" description="Helical" evidence="1">
    <location>
        <begin position="211"/>
        <end position="229"/>
    </location>
</feature>
<comment type="caution">
    <text evidence="3">The sequence shown here is derived from an EMBL/GenBank/DDBJ whole genome shotgun (WGS) entry which is preliminary data.</text>
</comment>
<keyword evidence="1" id="KW-0812">Transmembrane</keyword>
<protein>
    <recommendedName>
        <fullName evidence="2">DUF6533 domain-containing protein</fullName>
    </recommendedName>
</protein>
<proteinExistence type="predicted"/>
<evidence type="ECO:0000259" key="2">
    <source>
        <dbReference type="Pfam" id="PF20151"/>
    </source>
</evidence>
<keyword evidence="1" id="KW-0472">Membrane</keyword>
<dbReference type="OrthoDB" id="2638860at2759"/>
<feature type="transmembrane region" description="Helical" evidence="1">
    <location>
        <begin position="109"/>
        <end position="139"/>
    </location>
</feature>
<reference evidence="4" key="1">
    <citation type="journal article" date="2012" name="Science">
        <title>The Paleozoic origin of enzymatic lignin decomposition reconstructed from 31 fungal genomes.</title>
        <authorList>
            <person name="Floudas D."/>
            <person name="Binder M."/>
            <person name="Riley R."/>
            <person name="Barry K."/>
            <person name="Blanchette R.A."/>
            <person name="Henrissat B."/>
            <person name="Martinez A.T."/>
            <person name="Otillar R."/>
            <person name="Spatafora J.W."/>
            <person name="Yadav J.S."/>
            <person name="Aerts A."/>
            <person name="Benoit I."/>
            <person name="Boyd A."/>
            <person name="Carlson A."/>
            <person name="Copeland A."/>
            <person name="Coutinho P.M."/>
            <person name="de Vries R.P."/>
            <person name="Ferreira P."/>
            <person name="Findley K."/>
            <person name="Foster B."/>
            <person name="Gaskell J."/>
            <person name="Glotzer D."/>
            <person name="Gorecki P."/>
            <person name="Heitman J."/>
            <person name="Hesse C."/>
            <person name="Hori C."/>
            <person name="Igarashi K."/>
            <person name="Jurgens J.A."/>
            <person name="Kallen N."/>
            <person name="Kersten P."/>
            <person name="Kohler A."/>
            <person name="Kuees U."/>
            <person name="Kumar T.K.A."/>
            <person name="Kuo A."/>
            <person name="LaButti K."/>
            <person name="Larrondo L.F."/>
            <person name="Lindquist E."/>
            <person name="Ling A."/>
            <person name="Lombard V."/>
            <person name="Lucas S."/>
            <person name="Lundell T."/>
            <person name="Martin R."/>
            <person name="McLaughlin D.J."/>
            <person name="Morgenstern I."/>
            <person name="Morin E."/>
            <person name="Murat C."/>
            <person name="Nagy L.G."/>
            <person name="Nolan M."/>
            <person name="Ohm R.A."/>
            <person name="Patyshakuliyeva A."/>
            <person name="Rokas A."/>
            <person name="Ruiz-Duenas F.J."/>
            <person name="Sabat G."/>
            <person name="Salamov A."/>
            <person name="Samejima M."/>
            <person name="Schmutz J."/>
            <person name="Slot J.C."/>
            <person name="St John F."/>
            <person name="Stenlid J."/>
            <person name="Sun H."/>
            <person name="Sun S."/>
            <person name="Syed K."/>
            <person name="Tsang A."/>
            <person name="Wiebenga A."/>
            <person name="Young D."/>
            <person name="Pisabarro A."/>
            <person name="Eastwood D.C."/>
            <person name="Martin F."/>
            <person name="Cullen D."/>
            <person name="Grigoriev I.V."/>
            <person name="Hibbett D.S."/>
        </authorList>
    </citation>
    <scope>NUCLEOTIDE SEQUENCE [LARGE SCALE GENOMIC DNA]</scope>
    <source>
        <strain evidence="4">RWD-64-598 SS2</strain>
    </source>
</reference>
<gene>
    <name evidence="3" type="ORF">CONPUDRAFT_155519</name>
</gene>
<keyword evidence="4" id="KW-1185">Reference proteome</keyword>
<feature type="transmembrane region" description="Helical" evidence="1">
    <location>
        <begin position="20"/>
        <end position="37"/>
    </location>
</feature>
<accession>A0A5M3MIP1</accession>
<feature type="transmembrane region" description="Helical" evidence="1">
    <location>
        <begin position="159"/>
        <end position="184"/>
    </location>
</feature>
<feature type="domain" description="DUF6533" evidence="2">
    <location>
        <begin position="22"/>
        <end position="52"/>
    </location>
</feature>
<feature type="transmembrane region" description="Helical" evidence="1">
    <location>
        <begin position="84"/>
        <end position="102"/>
    </location>
</feature>
<dbReference type="GeneID" id="19203460"/>
<feature type="transmembrane region" description="Helical" evidence="1">
    <location>
        <begin position="235"/>
        <end position="258"/>
    </location>
</feature>
<feature type="transmembrane region" description="Helical" evidence="1">
    <location>
        <begin position="46"/>
        <end position="64"/>
    </location>
</feature>
<dbReference type="Proteomes" id="UP000053558">
    <property type="component" value="Unassembled WGS sequence"/>
</dbReference>
<evidence type="ECO:0000313" key="4">
    <source>
        <dbReference type="Proteomes" id="UP000053558"/>
    </source>
</evidence>
<dbReference type="RefSeq" id="XP_007770580.1">
    <property type="nucleotide sequence ID" value="XM_007772390.1"/>
</dbReference>
<dbReference type="AlphaFoldDB" id="A0A5M3MIP1"/>
<evidence type="ECO:0000256" key="1">
    <source>
        <dbReference type="SAM" id="Phobius"/>
    </source>
</evidence>
<evidence type="ECO:0000313" key="3">
    <source>
        <dbReference type="EMBL" id="EIW78790.1"/>
    </source>
</evidence>
<dbReference type="Pfam" id="PF20151">
    <property type="entry name" value="DUF6533"/>
    <property type="match status" value="1"/>
</dbReference>
<organism evidence="3 4">
    <name type="scientific">Coniophora puteana (strain RWD-64-598)</name>
    <name type="common">Brown rot fungus</name>
    <dbReference type="NCBI Taxonomy" id="741705"/>
    <lineage>
        <taxon>Eukaryota</taxon>
        <taxon>Fungi</taxon>
        <taxon>Dikarya</taxon>
        <taxon>Basidiomycota</taxon>
        <taxon>Agaricomycotina</taxon>
        <taxon>Agaricomycetes</taxon>
        <taxon>Agaricomycetidae</taxon>
        <taxon>Boletales</taxon>
        <taxon>Coniophorineae</taxon>
        <taxon>Coniophoraceae</taxon>
        <taxon>Coniophora</taxon>
    </lineage>
</organism>